<dbReference type="OrthoDB" id="10577810at2759"/>
<reference evidence="1" key="1">
    <citation type="submission" date="2019-05" db="EMBL/GenBank/DDBJ databases">
        <title>Annotation for the trematode Fasciolopsis buski.</title>
        <authorList>
            <person name="Choi Y.-J."/>
        </authorList>
    </citation>
    <scope>NUCLEOTIDE SEQUENCE</scope>
    <source>
        <strain evidence="1">HT</strain>
        <tissue evidence="1">Whole worm</tissue>
    </source>
</reference>
<evidence type="ECO:0000313" key="1">
    <source>
        <dbReference type="EMBL" id="KAA0193146.1"/>
    </source>
</evidence>
<protein>
    <submittedName>
        <fullName evidence="1">Uncharacterized protein</fullName>
    </submittedName>
</protein>
<organism evidence="1 2">
    <name type="scientific">Fasciolopsis buskii</name>
    <dbReference type="NCBI Taxonomy" id="27845"/>
    <lineage>
        <taxon>Eukaryota</taxon>
        <taxon>Metazoa</taxon>
        <taxon>Spiralia</taxon>
        <taxon>Lophotrochozoa</taxon>
        <taxon>Platyhelminthes</taxon>
        <taxon>Trematoda</taxon>
        <taxon>Digenea</taxon>
        <taxon>Plagiorchiida</taxon>
        <taxon>Echinostomata</taxon>
        <taxon>Echinostomatoidea</taxon>
        <taxon>Fasciolidae</taxon>
        <taxon>Fasciolopsis</taxon>
    </lineage>
</organism>
<dbReference type="Proteomes" id="UP000728185">
    <property type="component" value="Unassembled WGS sequence"/>
</dbReference>
<accession>A0A8E0VLV1</accession>
<dbReference type="EMBL" id="LUCM01005226">
    <property type="protein sequence ID" value="KAA0193146.1"/>
    <property type="molecule type" value="Genomic_DNA"/>
</dbReference>
<evidence type="ECO:0000313" key="2">
    <source>
        <dbReference type="Proteomes" id="UP000728185"/>
    </source>
</evidence>
<keyword evidence="2" id="KW-1185">Reference proteome</keyword>
<sequence>MSSNIIPSPESNPPPPVHCIIPHGSHQFQMKSVDVNFVSGSSISDHNTFESYLGDLGEESQRVDGGRTFTQVDETSPAVVSSSKSASVVDEPQVKCDHAGSVCRTMLPSPRCAKRAPKCLISAQLSITSHPLDGSPGATSVPSKQLFFHGFSSQVRLGPGPLPAI</sequence>
<dbReference type="AlphaFoldDB" id="A0A8E0VLV1"/>
<name>A0A8E0VLV1_9TREM</name>
<proteinExistence type="predicted"/>
<comment type="caution">
    <text evidence="1">The sequence shown here is derived from an EMBL/GenBank/DDBJ whole genome shotgun (WGS) entry which is preliminary data.</text>
</comment>
<gene>
    <name evidence="1" type="ORF">FBUS_09973</name>
</gene>